<feature type="signal peptide" evidence="1">
    <location>
        <begin position="1"/>
        <end position="23"/>
    </location>
</feature>
<comment type="caution">
    <text evidence="2">The sequence shown here is derived from an EMBL/GenBank/DDBJ whole genome shotgun (WGS) entry which is preliminary data.</text>
</comment>
<evidence type="ECO:0000256" key="1">
    <source>
        <dbReference type="SAM" id="SignalP"/>
    </source>
</evidence>
<reference evidence="2 3" key="1">
    <citation type="journal article" date="2020" name="G3 (Bethesda)">
        <title>Improved Reference Genome for Cyclotella cryptica CCMP332, a Model for Cell Wall Morphogenesis, Salinity Adaptation, and Lipid Production in Diatoms (Bacillariophyta).</title>
        <authorList>
            <person name="Roberts W.R."/>
            <person name="Downey K.M."/>
            <person name="Ruck E.C."/>
            <person name="Traller J.C."/>
            <person name="Alverson A.J."/>
        </authorList>
    </citation>
    <scope>NUCLEOTIDE SEQUENCE [LARGE SCALE GENOMIC DNA]</scope>
    <source>
        <strain evidence="2 3">CCMP332</strain>
    </source>
</reference>
<proteinExistence type="predicted"/>
<dbReference type="Proteomes" id="UP001516023">
    <property type="component" value="Unassembled WGS sequence"/>
</dbReference>
<accession>A0ABD3NJ24</accession>
<organism evidence="2 3">
    <name type="scientific">Cyclotella cryptica</name>
    <dbReference type="NCBI Taxonomy" id="29204"/>
    <lineage>
        <taxon>Eukaryota</taxon>
        <taxon>Sar</taxon>
        <taxon>Stramenopiles</taxon>
        <taxon>Ochrophyta</taxon>
        <taxon>Bacillariophyta</taxon>
        <taxon>Coscinodiscophyceae</taxon>
        <taxon>Thalassiosirophycidae</taxon>
        <taxon>Stephanodiscales</taxon>
        <taxon>Stephanodiscaceae</taxon>
        <taxon>Cyclotella</taxon>
    </lineage>
</organism>
<keyword evidence="3" id="KW-1185">Reference proteome</keyword>
<keyword evidence="1" id="KW-0732">Signal</keyword>
<evidence type="ECO:0000313" key="2">
    <source>
        <dbReference type="EMBL" id="KAL3775918.1"/>
    </source>
</evidence>
<name>A0ABD3NJ24_9STRA</name>
<dbReference type="AlphaFoldDB" id="A0ABD3NJ24"/>
<feature type="chain" id="PRO_5044823956" evidence="1">
    <location>
        <begin position="24"/>
        <end position="182"/>
    </location>
</feature>
<protein>
    <submittedName>
        <fullName evidence="2">Uncharacterized protein</fullName>
    </submittedName>
</protein>
<dbReference type="EMBL" id="JABMIG020000522">
    <property type="protein sequence ID" value="KAL3775918.1"/>
    <property type="molecule type" value="Genomic_DNA"/>
</dbReference>
<sequence length="182" mass="20079">MMMPPISTVALALILCFLDSCISFTPGRLVPSMAINKHTSGSPSASLFVDRNRLHEGSPSCALGLSSDVKKATRGVESHEERRASSQILFSFSLVAACRRLSFLLLSIALVNTFRSTVLKIPKSTKNMFDECPWPFTLFHDPVKFLKDSSTWIVFVWVGMCQVYSLVMKARAAGSLPSKIFV</sequence>
<evidence type="ECO:0000313" key="3">
    <source>
        <dbReference type="Proteomes" id="UP001516023"/>
    </source>
</evidence>
<gene>
    <name evidence="2" type="ORF">HJC23_005199</name>
</gene>